<feature type="region of interest" description="Disordered" evidence="1">
    <location>
        <begin position="80"/>
        <end position="105"/>
    </location>
</feature>
<feature type="compositionally biased region" description="Polar residues" evidence="1">
    <location>
        <begin position="509"/>
        <end position="549"/>
    </location>
</feature>
<evidence type="ECO:0000256" key="1">
    <source>
        <dbReference type="SAM" id="MobiDB-lite"/>
    </source>
</evidence>
<keyword evidence="3" id="KW-1185">Reference proteome</keyword>
<feature type="region of interest" description="Disordered" evidence="1">
    <location>
        <begin position="648"/>
        <end position="676"/>
    </location>
</feature>
<feature type="region of interest" description="Disordered" evidence="1">
    <location>
        <begin position="326"/>
        <end position="494"/>
    </location>
</feature>
<feature type="compositionally biased region" description="Polar residues" evidence="1">
    <location>
        <begin position="559"/>
        <end position="573"/>
    </location>
</feature>
<feature type="compositionally biased region" description="Polar residues" evidence="1">
    <location>
        <begin position="86"/>
        <end position="105"/>
    </location>
</feature>
<feature type="region of interest" description="Disordered" evidence="1">
    <location>
        <begin position="509"/>
        <end position="617"/>
    </location>
</feature>
<feature type="compositionally biased region" description="Polar residues" evidence="1">
    <location>
        <begin position="776"/>
        <end position="788"/>
    </location>
</feature>
<feature type="region of interest" description="Disordered" evidence="1">
    <location>
        <begin position="169"/>
        <end position="189"/>
    </location>
</feature>
<feature type="compositionally biased region" description="Basic and acidic residues" evidence="1">
    <location>
        <begin position="585"/>
        <end position="595"/>
    </location>
</feature>
<gene>
    <name evidence="2" type="ORF">GOMPHAMPRED_007422</name>
</gene>
<feature type="region of interest" description="Disordered" evidence="1">
    <location>
        <begin position="761"/>
        <end position="806"/>
    </location>
</feature>
<sequence length="935" mass="103121">MPSFWPFGRNKKKKLVPVAITEEKLHEQHNAGKGQTLTFSGIAKDQHSPNPNLAAQPVDISELDTIETFPLPHDSRHTNGFHGHASHSTATTNTRQSSISSAQNQEPLVEIDDLAGGFYHNDNKYLLNTLSYQQPELGSPSQTQPENTFPSQPLYSIPTLRPKRSAVAAEVLRSKSTKSRSSFRDREKEIRARTSPIPIPIPKRPASFVSGVFSRSSRKIVGDLDRRFTSPESGFSSPMAPSPRTSFSEESGIARSYTVTTFAALSPRPTIRYGQSPRSAALTPKSSKRKDKGRAISENIPPLPNPRSRIKDLANDLDARALREVMERDKRRKDRKKAVDPAKLERKLEQSLKKQKAKEIAAEPIELEGSPIEVGAITPPPQPEVEEETGTITPLPEPEIEEETGRITPVPELETEENKNDRQDVPISPRKAMAPPLWTRTKSTEEAPPVSPLFETSPQQTIEPPPLASRRTTETSIPWQSESRRISSEQISIRDDPIIDTATAVRLSTISMSPPASPTVSREPIMNQSLLSHITSTARDSPEPSSYTSAAADIPSIPRKSSQGNVKQGSSWASIFKRAGTKRKVSTDKEKKAVSKTEFSNVSRESFQRKKLPPGAVPVVQRSFQRSGGPLQRKQSKFREHLSDDFVYPATSSPISPPQSRIQSPEPEDRPLSPYLDDTRKLDEFNNDDSMITPIEDVHPALRDRITRSREHSLQGQTMDSALLSQSLASIDSEGSWLSGKPHKRSSVPITESLVSLNQLDESEQPDFARRDIAGNATSGPGGLSSQLRDLRSSPADADTLSRQGKQFPFDADVKYDAVQGHRPNIVQRPSVARSREGLLEEFPAYNDETPVSPISPEEFPESPYSIESSVHRATSVNVRPRGGHARQLTAGSARLLDIPPRLSSDTKRSSVAMSASNTQSPPHSPAEFKTKPDA</sequence>
<name>A0A8H3I8L3_9LECA</name>
<dbReference type="EMBL" id="CAJPDQ010000006">
    <property type="protein sequence ID" value="CAF9911485.1"/>
    <property type="molecule type" value="Genomic_DNA"/>
</dbReference>
<evidence type="ECO:0000313" key="2">
    <source>
        <dbReference type="EMBL" id="CAF9911485.1"/>
    </source>
</evidence>
<dbReference type="AlphaFoldDB" id="A0A8H3I8L3"/>
<proteinExistence type="predicted"/>
<dbReference type="Proteomes" id="UP000664169">
    <property type="component" value="Unassembled WGS sequence"/>
</dbReference>
<organism evidence="2 3">
    <name type="scientific">Gomphillus americanus</name>
    <dbReference type="NCBI Taxonomy" id="1940652"/>
    <lineage>
        <taxon>Eukaryota</taxon>
        <taxon>Fungi</taxon>
        <taxon>Dikarya</taxon>
        <taxon>Ascomycota</taxon>
        <taxon>Pezizomycotina</taxon>
        <taxon>Lecanoromycetes</taxon>
        <taxon>OSLEUM clade</taxon>
        <taxon>Ostropomycetidae</taxon>
        <taxon>Ostropales</taxon>
        <taxon>Graphidaceae</taxon>
        <taxon>Gomphilloideae</taxon>
        <taxon>Gomphillus</taxon>
    </lineage>
</organism>
<accession>A0A8H3I8L3</accession>
<feature type="compositionally biased region" description="Polar residues" evidence="1">
    <location>
        <begin position="910"/>
        <end position="922"/>
    </location>
</feature>
<feature type="compositionally biased region" description="Low complexity" evidence="1">
    <location>
        <begin position="652"/>
        <end position="665"/>
    </location>
</feature>
<feature type="region of interest" description="Disordered" evidence="1">
    <location>
        <begin position="268"/>
        <end position="310"/>
    </location>
</feature>
<comment type="caution">
    <text evidence="2">The sequence shown here is derived from an EMBL/GenBank/DDBJ whole genome shotgun (WGS) entry which is preliminary data.</text>
</comment>
<feature type="compositionally biased region" description="Basic and acidic residues" evidence="1">
    <location>
        <begin position="482"/>
        <end position="494"/>
    </location>
</feature>
<dbReference type="OrthoDB" id="4152802at2759"/>
<feature type="region of interest" description="Disordered" evidence="1">
    <location>
        <begin position="230"/>
        <end position="251"/>
    </location>
</feature>
<feature type="compositionally biased region" description="Basic and acidic residues" evidence="1">
    <location>
        <begin position="667"/>
        <end position="676"/>
    </location>
</feature>
<protein>
    <submittedName>
        <fullName evidence="2">Uncharacterized protein</fullName>
    </submittedName>
</protein>
<feature type="region of interest" description="Disordered" evidence="1">
    <location>
        <begin position="876"/>
        <end position="935"/>
    </location>
</feature>
<feature type="compositionally biased region" description="Basic and acidic residues" evidence="1">
    <location>
        <begin position="337"/>
        <end position="361"/>
    </location>
</feature>
<reference evidence="2" key="1">
    <citation type="submission" date="2021-03" db="EMBL/GenBank/DDBJ databases">
        <authorList>
            <person name="Tagirdzhanova G."/>
        </authorList>
    </citation>
    <scope>NUCLEOTIDE SEQUENCE</scope>
</reference>
<evidence type="ECO:0000313" key="3">
    <source>
        <dbReference type="Proteomes" id="UP000664169"/>
    </source>
</evidence>